<evidence type="ECO:0000313" key="2">
    <source>
        <dbReference type="Proteomes" id="UP000683925"/>
    </source>
</evidence>
<reference evidence="1" key="1">
    <citation type="submission" date="2021-01" db="EMBL/GenBank/DDBJ databases">
        <authorList>
            <consortium name="Genoscope - CEA"/>
            <person name="William W."/>
        </authorList>
    </citation>
    <scope>NUCLEOTIDE SEQUENCE</scope>
</reference>
<dbReference type="Proteomes" id="UP000683925">
    <property type="component" value="Unassembled WGS sequence"/>
</dbReference>
<protein>
    <submittedName>
        <fullName evidence="1">Uncharacterized protein</fullName>
    </submittedName>
</protein>
<dbReference type="EMBL" id="CAJJDP010000038">
    <property type="protein sequence ID" value="CAD8160451.1"/>
    <property type="molecule type" value="Genomic_DNA"/>
</dbReference>
<comment type="caution">
    <text evidence="1">The sequence shown here is derived from an EMBL/GenBank/DDBJ whole genome shotgun (WGS) entry which is preliminary data.</text>
</comment>
<organism evidence="1 2">
    <name type="scientific">Paramecium octaurelia</name>
    <dbReference type="NCBI Taxonomy" id="43137"/>
    <lineage>
        <taxon>Eukaryota</taxon>
        <taxon>Sar</taxon>
        <taxon>Alveolata</taxon>
        <taxon>Ciliophora</taxon>
        <taxon>Intramacronucleata</taxon>
        <taxon>Oligohymenophorea</taxon>
        <taxon>Peniculida</taxon>
        <taxon>Parameciidae</taxon>
        <taxon>Paramecium</taxon>
    </lineage>
</organism>
<sequence>MGIIQPKLNNFFYLQIKYHLQNFESYTIKLSEILQDQDLNPQYKEDLIKLFKLLQMQYKEELEIDRYEFSIIIILFTKITLEHKLEQIFCLITQTGILNFQEFFWLTQSFVRATCKVNLLSIPIFDQILKITQKMYQQMRKDIDENLMLIEVIDYIKSNSEISQFILQFYKIQTYENAIRQQEMQLQSYIKLFVQSIGLTRKYVNVDQLTKNWNMGNLDKQHQQYLISLMLKQKQNKQKQTNFIKLSQFLHVISNYLAYIVNDIENTNSLSIDFITYLVYAQEEIIITADRFEKIKTTLCKERQFITLHMWMDYQCIQECNKFESQIRSLIRFQLTYLKNQQAGQKK</sequence>
<evidence type="ECO:0000313" key="1">
    <source>
        <dbReference type="EMBL" id="CAD8160451.1"/>
    </source>
</evidence>
<gene>
    <name evidence="1" type="ORF">POCTA_138.1.T0380185</name>
</gene>
<dbReference type="OMA" id="EQIFCLI"/>
<proteinExistence type="predicted"/>
<accession>A0A8S1U4L1</accession>
<keyword evidence="2" id="KW-1185">Reference proteome</keyword>
<dbReference type="AlphaFoldDB" id="A0A8S1U4L1"/>
<dbReference type="OrthoDB" id="303220at2759"/>
<name>A0A8S1U4L1_PAROT</name>